<dbReference type="SUPFAM" id="SSF54523">
    <property type="entry name" value="Pili subunits"/>
    <property type="match status" value="1"/>
</dbReference>
<reference evidence="1" key="1">
    <citation type="submission" date="2021-01" db="EMBL/GenBank/DDBJ databases">
        <title>Genome sequence of strain Noviherbaspirillum sp. DKR-6.</title>
        <authorList>
            <person name="Chaudhary D.K."/>
        </authorList>
    </citation>
    <scope>NUCLEOTIDE SEQUENCE</scope>
    <source>
        <strain evidence="1">DKR-6</strain>
    </source>
</reference>
<dbReference type="AlphaFoldDB" id="A0A934W583"/>
<accession>A0A934W583</accession>
<dbReference type="InterPro" id="IPR012902">
    <property type="entry name" value="N_methyl_site"/>
</dbReference>
<dbReference type="Pfam" id="PF16732">
    <property type="entry name" value="ComP_DUS"/>
    <property type="match status" value="1"/>
</dbReference>
<dbReference type="GO" id="GO:0043683">
    <property type="term" value="P:type IV pilus assembly"/>
    <property type="evidence" value="ECO:0007669"/>
    <property type="project" value="InterPro"/>
</dbReference>
<dbReference type="RefSeq" id="WP_200590337.1">
    <property type="nucleotide sequence ID" value="NZ_JAEPBG010000001.1"/>
</dbReference>
<dbReference type="Proteomes" id="UP000622890">
    <property type="component" value="Unassembled WGS sequence"/>
</dbReference>
<evidence type="ECO:0000313" key="1">
    <source>
        <dbReference type="EMBL" id="MBK4733600.1"/>
    </source>
</evidence>
<sequence>MRPGADRRGFSLAELAAVLALAALLAWMGARSWQDLVRTQRRAEGRSALARAMQAQEHYFSRYGRYRAYDVAAPAGFPWHSGPTPAASAYLLSAVACSDAPLEDCVQLRAEPGASAFRDSECGMLMLDSRGRQGAQGEGGRCW</sequence>
<dbReference type="EMBL" id="JAEPBG010000001">
    <property type="protein sequence ID" value="MBK4733600.1"/>
    <property type="molecule type" value="Genomic_DNA"/>
</dbReference>
<proteinExistence type="predicted"/>
<dbReference type="NCBIfam" id="TIGR02532">
    <property type="entry name" value="IV_pilin_GFxxxE"/>
    <property type="match status" value="1"/>
</dbReference>
<protein>
    <submittedName>
        <fullName evidence="1">Prepilin-type N-terminal cleavage/methylation domain-containing protein</fullName>
    </submittedName>
</protein>
<dbReference type="InterPro" id="IPR045584">
    <property type="entry name" value="Pilin-like"/>
</dbReference>
<evidence type="ECO:0000313" key="2">
    <source>
        <dbReference type="Proteomes" id="UP000622890"/>
    </source>
</evidence>
<comment type="caution">
    <text evidence="1">The sequence shown here is derived from an EMBL/GenBank/DDBJ whole genome shotgun (WGS) entry which is preliminary data.</text>
</comment>
<keyword evidence="2" id="KW-1185">Reference proteome</keyword>
<name>A0A934W583_9BURK</name>
<gene>
    <name evidence="1" type="ORF">JJB74_03125</name>
</gene>
<dbReference type="Gene3D" id="3.30.700.10">
    <property type="entry name" value="Glycoprotein, Type 4 Pilin"/>
    <property type="match status" value="1"/>
</dbReference>
<organism evidence="1 2">
    <name type="scientific">Noviherbaspirillum pedocola</name>
    <dbReference type="NCBI Taxonomy" id="2801341"/>
    <lineage>
        <taxon>Bacteria</taxon>
        <taxon>Pseudomonadati</taxon>
        <taxon>Pseudomonadota</taxon>
        <taxon>Betaproteobacteria</taxon>
        <taxon>Burkholderiales</taxon>
        <taxon>Oxalobacteraceae</taxon>
        <taxon>Noviherbaspirillum</taxon>
    </lineage>
</organism>
<dbReference type="InterPro" id="IPR031982">
    <property type="entry name" value="PilE-like"/>
</dbReference>